<keyword evidence="8 9" id="KW-0472">Membrane</keyword>
<evidence type="ECO:0000256" key="2">
    <source>
        <dbReference type="ARBA" id="ARBA00022448"/>
    </source>
</evidence>
<keyword evidence="7 9" id="KW-0333">Golgi apparatus</keyword>
<feature type="transmembrane region" description="Helical" evidence="9">
    <location>
        <begin position="119"/>
        <end position="137"/>
    </location>
</feature>
<reference evidence="10" key="2">
    <citation type="submission" date="2025-08" db="UniProtKB">
        <authorList>
            <consortium name="Ensembl"/>
        </authorList>
    </citation>
    <scope>IDENTIFICATION</scope>
</reference>
<dbReference type="PANTHER" id="PTHR14083">
    <property type="entry name" value="YIP1 INTERACTING FACTOR HOMOLOG YIF1 PROTEIN"/>
    <property type="match status" value="1"/>
</dbReference>
<evidence type="ECO:0000256" key="8">
    <source>
        <dbReference type="ARBA" id="ARBA00023136"/>
    </source>
</evidence>
<protein>
    <recommendedName>
        <fullName evidence="9">Protein YIF1</fullName>
    </recommendedName>
</protein>
<feature type="transmembrane region" description="Helical" evidence="9">
    <location>
        <begin position="174"/>
        <end position="194"/>
    </location>
</feature>
<name>A0A8V5GQV6_MELUD</name>
<evidence type="ECO:0000256" key="1">
    <source>
        <dbReference type="ARBA" id="ARBA00009727"/>
    </source>
</evidence>
<organism evidence="10 11">
    <name type="scientific">Melopsittacus undulatus</name>
    <name type="common">Budgerigar</name>
    <name type="synonym">Psittacus undulatus</name>
    <dbReference type="NCBI Taxonomy" id="13146"/>
    <lineage>
        <taxon>Eukaryota</taxon>
        <taxon>Metazoa</taxon>
        <taxon>Chordata</taxon>
        <taxon>Craniata</taxon>
        <taxon>Vertebrata</taxon>
        <taxon>Euteleostomi</taxon>
        <taxon>Archelosauria</taxon>
        <taxon>Archosauria</taxon>
        <taxon>Dinosauria</taxon>
        <taxon>Saurischia</taxon>
        <taxon>Theropoda</taxon>
        <taxon>Coelurosauria</taxon>
        <taxon>Aves</taxon>
        <taxon>Neognathae</taxon>
        <taxon>Neoaves</taxon>
        <taxon>Telluraves</taxon>
        <taxon>Australaves</taxon>
        <taxon>Psittaciformes</taxon>
        <taxon>Psittaculidae</taxon>
        <taxon>Melopsittacus</taxon>
    </lineage>
</organism>
<dbReference type="InterPro" id="IPR005578">
    <property type="entry name" value="Yif1_fam"/>
</dbReference>
<dbReference type="Ensembl" id="ENSMUNT00000030119.1">
    <property type="protein sequence ID" value="ENSMUNP00000022753.1"/>
    <property type="gene ID" value="ENSMUNG00000021978.1"/>
</dbReference>
<proteinExistence type="inferred from homology"/>
<feature type="transmembrane region" description="Helical" evidence="9">
    <location>
        <begin position="149"/>
        <end position="168"/>
    </location>
</feature>
<feature type="transmembrane region" description="Helical" evidence="9">
    <location>
        <begin position="215"/>
        <end position="234"/>
    </location>
</feature>
<sequence>MADPHPLFDDTSAVGPGPPRAYGAPVAAAAAAAPTAPSPFPAPAAFLSEPVSSLAAAYGSSLASQGRDIVDRNDWQVRYQQDAPVAPRFDVNAPDLYIPGMGLGGVFSPDSLGLEASSALGWLLLELVAVLLCLYLLSISTDLSTMELLAMAGYKYVGMIIGLLSGLLFGRPGYYVVLSWCCFSIFIFMIRTLRLKLLSEAAAEGVPVRGARNQLRMYLTMGIAAVQPLGMYGLTRHLLP</sequence>
<dbReference type="AlphaFoldDB" id="A0A8V5GQV6"/>
<evidence type="ECO:0000313" key="10">
    <source>
        <dbReference type="Ensembl" id="ENSMUNP00000022753.1"/>
    </source>
</evidence>
<dbReference type="GO" id="GO:0005789">
    <property type="term" value="C:endoplasmic reticulum membrane"/>
    <property type="evidence" value="ECO:0007669"/>
    <property type="project" value="UniProtKB-SubCell"/>
</dbReference>
<dbReference type="Pfam" id="PF03878">
    <property type="entry name" value="YIF1"/>
    <property type="match status" value="1"/>
</dbReference>
<dbReference type="PANTHER" id="PTHR14083:SF1">
    <property type="entry name" value="PROTEIN YIF1B"/>
    <property type="match status" value="1"/>
</dbReference>
<comment type="similarity">
    <text evidence="1 9">Belongs to the YIF1 family.</text>
</comment>
<evidence type="ECO:0000256" key="6">
    <source>
        <dbReference type="ARBA" id="ARBA00022989"/>
    </source>
</evidence>
<accession>A0A8V5GQV6</accession>
<reference evidence="10" key="1">
    <citation type="submission" date="2020-03" db="EMBL/GenBank/DDBJ databases">
        <title>Melopsittacus undulatus (budgerigar) genome, bMelUnd1, maternal haplotype with Z.</title>
        <authorList>
            <person name="Gedman G."/>
            <person name="Mountcastle J."/>
            <person name="Haase B."/>
            <person name="Formenti G."/>
            <person name="Wright T."/>
            <person name="Apodaca J."/>
            <person name="Pelan S."/>
            <person name="Chow W."/>
            <person name="Rhie A."/>
            <person name="Howe K."/>
            <person name="Fedrigo O."/>
            <person name="Jarvis E.D."/>
        </authorList>
    </citation>
    <scope>NUCLEOTIDE SEQUENCE [LARGE SCALE GENOMIC DNA]</scope>
</reference>
<evidence type="ECO:0000256" key="7">
    <source>
        <dbReference type="ARBA" id="ARBA00023034"/>
    </source>
</evidence>
<comment type="subcellular location">
    <subcellularLocation>
        <location evidence="9">Endoplasmic reticulum membrane</location>
        <topology evidence="9">Multi-pass membrane protein</topology>
    </subcellularLocation>
    <subcellularLocation>
        <location evidence="9">Golgi apparatus membrane</location>
        <topology evidence="9">Multi-pass membrane protein</topology>
    </subcellularLocation>
</comment>
<dbReference type="GO" id="GO:0000139">
    <property type="term" value="C:Golgi membrane"/>
    <property type="evidence" value="ECO:0007669"/>
    <property type="project" value="UniProtKB-SubCell"/>
</dbReference>
<dbReference type="GO" id="GO:0005793">
    <property type="term" value="C:endoplasmic reticulum-Golgi intermediate compartment"/>
    <property type="evidence" value="ECO:0007669"/>
    <property type="project" value="UniProtKB-UniRule"/>
</dbReference>
<reference evidence="10" key="3">
    <citation type="submission" date="2025-09" db="UniProtKB">
        <authorList>
            <consortium name="Ensembl"/>
        </authorList>
    </citation>
    <scope>IDENTIFICATION</scope>
</reference>
<dbReference type="GO" id="GO:0006888">
    <property type="term" value="P:endoplasmic reticulum to Golgi vesicle-mediated transport"/>
    <property type="evidence" value="ECO:0007669"/>
    <property type="project" value="UniProtKB-UniRule"/>
</dbReference>
<keyword evidence="4 9" id="KW-0256">Endoplasmic reticulum</keyword>
<evidence type="ECO:0000256" key="4">
    <source>
        <dbReference type="ARBA" id="ARBA00022824"/>
    </source>
</evidence>
<evidence type="ECO:0000313" key="11">
    <source>
        <dbReference type="Proteomes" id="UP000694405"/>
    </source>
</evidence>
<keyword evidence="6 9" id="KW-1133">Transmembrane helix</keyword>
<keyword evidence="11" id="KW-1185">Reference proteome</keyword>
<keyword evidence="3 9" id="KW-0812">Transmembrane</keyword>
<gene>
    <name evidence="10" type="primary">LOC117437615</name>
</gene>
<keyword evidence="5 9" id="KW-0653">Protein transport</keyword>
<comment type="function">
    <text evidence="9">Has a role in transport between endoplasmic reticulum and Golgi.</text>
</comment>
<keyword evidence="2 9" id="KW-0813">Transport</keyword>
<dbReference type="GO" id="GO:0015031">
    <property type="term" value="P:protein transport"/>
    <property type="evidence" value="ECO:0007669"/>
    <property type="project" value="UniProtKB-KW"/>
</dbReference>
<dbReference type="Proteomes" id="UP000694405">
    <property type="component" value="Chromosome 24"/>
</dbReference>
<evidence type="ECO:0000256" key="5">
    <source>
        <dbReference type="ARBA" id="ARBA00022927"/>
    </source>
</evidence>
<evidence type="ECO:0000256" key="9">
    <source>
        <dbReference type="RuleBase" id="RU368073"/>
    </source>
</evidence>
<dbReference type="GO" id="GO:0030134">
    <property type="term" value="C:COPII-coated ER to Golgi transport vesicle"/>
    <property type="evidence" value="ECO:0007669"/>
    <property type="project" value="TreeGrafter"/>
</dbReference>
<evidence type="ECO:0000256" key="3">
    <source>
        <dbReference type="ARBA" id="ARBA00022692"/>
    </source>
</evidence>